<gene>
    <name evidence="1" type="ORF">H8K32_05150</name>
</gene>
<dbReference type="RefSeq" id="WP_186911405.1">
    <property type="nucleotide sequence ID" value="NZ_JACOFV010000003.1"/>
</dbReference>
<sequence length="68" mass="7626">MKTIIRYSACILATGIVFASGYMLGQQHGIEQVSNRHLTDMSNLISDSEPAEKDLITQMPRRKPSMLM</sequence>
<reference evidence="1" key="1">
    <citation type="submission" date="2020-08" db="EMBL/GenBank/DDBJ databases">
        <title>Novel species isolated from subtropical streams in China.</title>
        <authorList>
            <person name="Lu H."/>
        </authorList>
    </citation>
    <scope>NUCLEOTIDE SEQUENCE</scope>
    <source>
        <strain evidence="1">KACC 12607</strain>
    </source>
</reference>
<keyword evidence="2" id="KW-1185">Reference proteome</keyword>
<dbReference type="AlphaFoldDB" id="A0A923KK58"/>
<evidence type="ECO:0000313" key="2">
    <source>
        <dbReference type="Proteomes" id="UP000634011"/>
    </source>
</evidence>
<dbReference type="Proteomes" id="UP000634011">
    <property type="component" value="Unassembled WGS sequence"/>
</dbReference>
<evidence type="ECO:0000313" key="1">
    <source>
        <dbReference type="EMBL" id="MBC3861480.1"/>
    </source>
</evidence>
<comment type="caution">
    <text evidence="1">The sequence shown here is derived from an EMBL/GenBank/DDBJ whole genome shotgun (WGS) entry which is preliminary data.</text>
</comment>
<dbReference type="EMBL" id="JACOFV010000003">
    <property type="protein sequence ID" value="MBC3861480.1"/>
    <property type="molecule type" value="Genomic_DNA"/>
</dbReference>
<proteinExistence type="predicted"/>
<accession>A0A923KK58</accession>
<organism evidence="1 2">
    <name type="scientific">Undibacterium jejuense</name>
    <dbReference type="NCBI Taxonomy" id="1344949"/>
    <lineage>
        <taxon>Bacteria</taxon>
        <taxon>Pseudomonadati</taxon>
        <taxon>Pseudomonadota</taxon>
        <taxon>Betaproteobacteria</taxon>
        <taxon>Burkholderiales</taxon>
        <taxon>Oxalobacteraceae</taxon>
        <taxon>Undibacterium</taxon>
    </lineage>
</organism>
<protein>
    <submittedName>
        <fullName evidence="1">Uncharacterized protein</fullName>
    </submittedName>
</protein>
<name>A0A923KK58_9BURK</name>